<dbReference type="Gene3D" id="3.90.1740.10">
    <property type="entry name" value="2',3'-cyclic nucleotide 3'-phosphodiesterase superfamily"/>
    <property type="match status" value="1"/>
</dbReference>
<feature type="region of interest" description="Disordered" evidence="16">
    <location>
        <begin position="283"/>
        <end position="324"/>
    </location>
</feature>
<keyword evidence="9" id="KW-0597">Phosphoprotein</keyword>
<evidence type="ECO:0000256" key="9">
    <source>
        <dbReference type="ARBA" id="ARBA00022553"/>
    </source>
</evidence>
<sequence>APADPVAMGNSNSACKRCLRGEADCPGNDGAFDFGSRLVVEVDDVSDSAATPGSEAAPANGSAAGEAVGSTESESLVPSSGARLLAHAAFPFTAEEASLAWLRANRVLFLMRGLPGSGKSTLTRLLCQLYPGSTVCSADLFFVDPASGAYQFDADRLKEAHEACNNRAYEAMSCGKSPVIVDNTNVRRWEFQFYIDLATRFGYVLLLVVPKTPWRFDAQQLANRTLHSVPLEIIEQRLSSWEAAHPTYYAWFLQSADAARLFRLARDFLDCLASSATGAPEPLPQLPAGVATAEPPVPASSGRRSKSRKQRSASPPQSPAPPLLHATAKFCGRRGASQQELVSQIDYHNRPDVQAALGRVFCTAVSAICVTTRTVSFKMDLSEQQLALWDHDVSENEAPPGSPRLPAGSRAHVTIATAPRVPAKQAGLDLLAALQQASQEPEPGPDELVLMTEWGFARGCGPDTCLLTLDEPIALDTILASAY</sequence>
<name>A0A267FWZ0_9PLAT</name>
<dbReference type="GO" id="GO:0016020">
    <property type="term" value="C:membrane"/>
    <property type="evidence" value="ECO:0007669"/>
    <property type="project" value="UniProtKB-SubCell"/>
</dbReference>
<evidence type="ECO:0000256" key="10">
    <source>
        <dbReference type="ARBA" id="ARBA00022801"/>
    </source>
</evidence>
<evidence type="ECO:0000259" key="17">
    <source>
        <dbReference type="Pfam" id="PF05881"/>
    </source>
</evidence>
<accession>A0A267FWZ0</accession>
<dbReference type="InterPro" id="IPR047325">
    <property type="entry name" value="CNPase_cat"/>
</dbReference>
<feature type="non-terminal residue" evidence="18">
    <location>
        <position position="1"/>
    </location>
</feature>
<dbReference type="STRING" id="282301.A0A267FWZ0"/>
<dbReference type="Proteomes" id="UP000215902">
    <property type="component" value="Unassembled WGS sequence"/>
</dbReference>
<keyword evidence="14" id="KW-0636">Prenylation</keyword>
<evidence type="ECO:0000256" key="13">
    <source>
        <dbReference type="ARBA" id="ARBA00023288"/>
    </source>
</evidence>
<dbReference type="SUPFAM" id="SSF55144">
    <property type="entry name" value="LigT-like"/>
    <property type="match status" value="1"/>
</dbReference>
<dbReference type="PANTHER" id="PTHR10156:SF0">
    <property type="entry name" value="2',3'-CYCLIC-NUCLEOTIDE 3'-PHOSPHODIESTERASE"/>
    <property type="match status" value="1"/>
</dbReference>
<evidence type="ECO:0000256" key="2">
    <source>
        <dbReference type="ARBA" id="ARBA00004223"/>
    </source>
</evidence>
<keyword evidence="10" id="KW-0378">Hydrolase</keyword>
<dbReference type="Pfam" id="PF13671">
    <property type="entry name" value="AAA_33"/>
    <property type="match status" value="1"/>
</dbReference>
<comment type="subcellular location">
    <subcellularLocation>
        <location evidence="2">Melanosome</location>
    </subcellularLocation>
    <subcellularLocation>
        <location evidence="3">Membrane</location>
        <topology evidence="3">Lipid-anchor</topology>
    </subcellularLocation>
</comment>
<feature type="compositionally biased region" description="Low complexity" evidence="16">
    <location>
        <begin position="52"/>
        <end position="67"/>
    </location>
</feature>
<evidence type="ECO:0000256" key="4">
    <source>
        <dbReference type="ARBA" id="ARBA00008662"/>
    </source>
</evidence>
<dbReference type="InterPro" id="IPR027417">
    <property type="entry name" value="P-loop_NTPase"/>
</dbReference>
<dbReference type="GO" id="GO:0009214">
    <property type="term" value="P:cyclic nucleotide catabolic process"/>
    <property type="evidence" value="ECO:0007669"/>
    <property type="project" value="InterPro"/>
</dbReference>
<dbReference type="GO" id="GO:0003723">
    <property type="term" value="F:RNA binding"/>
    <property type="evidence" value="ECO:0007669"/>
    <property type="project" value="UniProtKB-KW"/>
</dbReference>
<keyword evidence="12" id="KW-0472">Membrane</keyword>
<feature type="region of interest" description="Disordered" evidence="16">
    <location>
        <begin position="47"/>
        <end position="72"/>
    </location>
</feature>
<evidence type="ECO:0000256" key="1">
    <source>
        <dbReference type="ARBA" id="ARBA00000610"/>
    </source>
</evidence>
<dbReference type="GO" id="GO:0004113">
    <property type="term" value="F:2',3'-cyclic-nucleotide 3'-phosphodiesterase activity"/>
    <property type="evidence" value="ECO:0007669"/>
    <property type="project" value="UniProtKB-EC"/>
</dbReference>
<evidence type="ECO:0000313" key="19">
    <source>
        <dbReference type="Proteomes" id="UP000215902"/>
    </source>
</evidence>
<proteinExistence type="inferred from homology"/>
<evidence type="ECO:0000256" key="8">
    <source>
        <dbReference type="ARBA" id="ARBA00022481"/>
    </source>
</evidence>
<comment type="similarity">
    <text evidence="4">Belongs to the 2H phosphoesterase superfamily. CNPase family.</text>
</comment>
<comment type="catalytic activity">
    <reaction evidence="1">
        <text>a nucleoside 2',3'-cyclic phosphate + H2O = a nucleoside 2'-phosphate + H(+)</text>
        <dbReference type="Rhea" id="RHEA:14489"/>
        <dbReference type="ChEBI" id="CHEBI:15377"/>
        <dbReference type="ChEBI" id="CHEBI:15378"/>
        <dbReference type="ChEBI" id="CHEBI:66954"/>
        <dbReference type="ChEBI" id="CHEBI:78552"/>
        <dbReference type="EC" id="3.1.4.37"/>
    </reaction>
</comment>
<protein>
    <recommendedName>
        <fullName evidence="7">2',3'-cyclic-nucleotide 3'-phosphodiesterase</fullName>
        <ecNumber evidence="6">3.1.4.37</ecNumber>
    </recommendedName>
</protein>
<evidence type="ECO:0000256" key="11">
    <source>
        <dbReference type="ARBA" id="ARBA00022884"/>
    </source>
</evidence>
<keyword evidence="11" id="KW-0694">RNA-binding</keyword>
<comment type="caution">
    <text evidence="18">The sequence shown here is derived from an EMBL/GenBank/DDBJ whole genome shotgun (WGS) entry which is preliminary data.</text>
</comment>
<evidence type="ECO:0000256" key="7">
    <source>
        <dbReference type="ARBA" id="ARBA00014478"/>
    </source>
</evidence>
<gene>
    <name evidence="18" type="ORF">BOX15_Mlig005959g3</name>
</gene>
<evidence type="ECO:0000256" key="15">
    <source>
        <dbReference type="ARBA" id="ARBA00045937"/>
    </source>
</evidence>
<keyword evidence="8" id="KW-0488">Methylation</keyword>
<dbReference type="InterPro" id="IPR009097">
    <property type="entry name" value="Cyclic_Pdiesterase"/>
</dbReference>
<organism evidence="18 19">
    <name type="scientific">Macrostomum lignano</name>
    <dbReference type="NCBI Taxonomy" id="282301"/>
    <lineage>
        <taxon>Eukaryota</taxon>
        <taxon>Metazoa</taxon>
        <taxon>Spiralia</taxon>
        <taxon>Lophotrochozoa</taxon>
        <taxon>Platyhelminthes</taxon>
        <taxon>Rhabditophora</taxon>
        <taxon>Macrostomorpha</taxon>
        <taxon>Macrostomida</taxon>
        <taxon>Macrostomidae</taxon>
        <taxon>Macrostomum</taxon>
    </lineage>
</organism>
<evidence type="ECO:0000256" key="3">
    <source>
        <dbReference type="ARBA" id="ARBA00004635"/>
    </source>
</evidence>
<dbReference type="GO" id="GO:0005737">
    <property type="term" value="C:cytoplasm"/>
    <property type="evidence" value="ECO:0007669"/>
    <property type="project" value="TreeGrafter"/>
</dbReference>
<reference evidence="18 19" key="1">
    <citation type="submission" date="2017-06" db="EMBL/GenBank/DDBJ databases">
        <title>A platform for efficient transgenesis in Macrostomum lignano, a flatworm model organism for stem cell research.</title>
        <authorList>
            <person name="Berezikov E."/>
        </authorList>
    </citation>
    <scope>NUCLEOTIDE SEQUENCE [LARGE SCALE GENOMIC DNA]</scope>
    <source>
        <strain evidence="18">DV1</strain>
        <tissue evidence="18">Whole organism</tissue>
    </source>
</reference>
<feature type="domain" description="Cyclic nucleotide phosphodiesterase catalytic" evidence="17">
    <location>
        <begin position="321"/>
        <end position="483"/>
    </location>
</feature>
<evidence type="ECO:0000256" key="14">
    <source>
        <dbReference type="ARBA" id="ARBA00023289"/>
    </source>
</evidence>
<dbReference type="Gene3D" id="3.40.50.300">
    <property type="entry name" value="P-loop containing nucleotide triphosphate hydrolases"/>
    <property type="match status" value="1"/>
</dbReference>
<dbReference type="AlphaFoldDB" id="A0A267FWZ0"/>
<evidence type="ECO:0000313" key="18">
    <source>
        <dbReference type="EMBL" id="PAA78350.1"/>
    </source>
</evidence>
<dbReference type="OrthoDB" id="3231855at2759"/>
<keyword evidence="19" id="KW-1185">Reference proteome</keyword>
<evidence type="ECO:0000256" key="5">
    <source>
        <dbReference type="ARBA" id="ARBA00011781"/>
    </source>
</evidence>
<keyword evidence="13" id="KW-0449">Lipoprotein</keyword>
<dbReference type="SUPFAM" id="SSF52540">
    <property type="entry name" value="P-loop containing nucleoside triphosphate hydrolases"/>
    <property type="match status" value="1"/>
</dbReference>
<evidence type="ECO:0000256" key="16">
    <source>
        <dbReference type="SAM" id="MobiDB-lite"/>
    </source>
</evidence>
<evidence type="ECO:0000256" key="12">
    <source>
        <dbReference type="ARBA" id="ARBA00023136"/>
    </source>
</evidence>
<comment type="function">
    <text evidence="15">Catalyzes the formation of 2'-nucleotide products from 2',3'-cyclic substrates. May participate in RNA metabolism in the myelinating cell, CNP is the third most abundant protein in central nervous system myelin.</text>
</comment>
<dbReference type="InterPro" id="IPR008431">
    <property type="entry name" value="CNPase"/>
</dbReference>
<evidence type="ECO:0000256" key="6">
    <source>
        <dbReference type="ARBA" id="ARBA00012317"/>
    </source>
</evidence>
<dbReference type="PANTHER" id="PTHR10156">
    <property type="entry name" value="2',3'-CYCLIC-NUCLEOTIDE 3'-PHOSPHODIESTERASE"/>
    <property type="match status" value="1"/>
</dbReference>
<dbReference type="Pfam" id="PF05881">
    <property type="entry name" value="CNPase"/>
    <property type="match status" value="1"/>
</dbReference>
<dbReference type="EC" id="3.1.4.37" evidence="6"/>
<dbReference type="EMBL" id="NIVC01000694">
    <property type="protein sequence ID" value="PAA78350.1"/>
    <property type="molecule type" value="Genomic_DNA"/>
</dbReference>
<comment type="subunit">
    <text evidence="5">Exists as monomers and homodimers.</text>
</comment>